<protein>
    <submittedName>
        <fullName evidence="1">Uncharacterized protein</fullName>
    </submittedName>
</protein>
<dbReference type="AlphaFoldDB" id="A0A8B0SUQ9"/>
<geneLocation type="plasmid" evidence="1">
    <name>p17-15-vir-like</name>
</geneLocation>
<proteinExistence type="predicted"/>
<dbReference type="EMBL" id="MN956836">
    <property type="protein sequence ID" value="QTX14761.1"/>
    <property type="molecule type" value="Genomic_DNA"/>
</dbReference>
<accession>A0A8B0SUQ9</accession>
<name>A0A8B0SUQ9_KLEPN</name>
<reference evidence="1" key="1">
    <citation type="submission" date="2020-01" db="EMBL/GenBank/DDBJ databases">
        <authorList>
            <person name="Qin S."/>
        </authorList>
    </citation>
    <scope>NUCLEOTIDE SEQUENCE</scope>
    <source>
        <strain evidence="1">CVir17-16-YZ6g</strain>
        <plasmid evidence="1">p17-15-vir-like</plasmid>
    </source>
</reference>
<evidence type="ECO:0000313" key="1">
    <source>
        <dbReference type="EMBL" id="QTX14761.1"/>
    </source>
</evidence>
<keyword evidence="1" id="KW-0614">Plasmid</keyword>
<organism evidence="1">
    <name type="scientific">Klebsiella pneumoniae</name>
    <dbReference type="NCBI Taxonomy" id="573"/>
    <lineage>
        <taxon>Bacteria</taxon>
        <taxon>Pseudomonadati</taxon>
        <taxon>Pseudomonadota</taxon>
        <taxon>Gammaproteobacteria</taxon>
        <taxon>Enterobacterales</taxon>
        <taxon>Enterobacteriaceae</taxon>
        <taxon>Klebsiella/Raoultella group</taxon>
        <taxon>Klebsiella</taxon>
        <taxon>Klebsiella pneumoniae complex</taxon>
    </lineage>
</organism>
<sequence length="189" mass="21050">MLLKKGMTDNIENMFKSGSAFSSDLSKYASNVTQDGFSSSDTYQKSRSEKWTNIASLLVIPKQMHSTKTGGQASQLAMSNSLNIDGNMISDTMRTPATEDSVRAWASASGLNADAIAGQWKSTRDMMNRSNTLGSDKKMVMMPLQRYYLTERKLKTQMESGETVAKKIWLILNRHLRCSKKCSQHDGSQ</sequence>